<accession>A0A655C348</accession>
<proteinExistence type="predicted"/>
<dbReference type="AlphaFoldDB" id="A0A655C348"/>
<reference evidence="1 2" key="1">
    <citation type="submission" date="2015-03" db="EMBL/GenBank/DDBJ databases">
        <authorList>
            <consortium name="Pathogen Informatics"/>
        </authorList>
    </citation>
    <scope>NUCLEOTIDE SEQUENCE [LARGE SCALE GENOMIC DNA]</scope>
    <source>
        <strain evidence="1 2">A1104</strain>
    </source>
</reference>
<dbReference type="Proteomes" id="UP000041314">
    <property type="component" value="Unassembled WGS sequence"/>
</dbReference>
<organism evidence="1 2">
    <name type="scientific">Salmonella enterica subsp. enterica serovar Bovismorbificans</name>
    <dbReference type="NCBI Taxonomy" id="58097"/>
    <lineage>
        <taxon>Bacteria</taxon>
        <taxon>Pseudomonadati</taxon>
        <taxon>Pseudomonadota</taxon>
        <taxon>Gammaproteobacteria</taxon>
        <taxon>Enterobacterales</taxon>
        <taxon>Enterobacteriaceae</taxon>
        <taxon>Salmonella</taxon>
    </lineage>
</organism>
<gene>
    <name evidence="1" type="ORF">ERS008198_01437</name>
</gene>
<dbReference type="EMBL" id="CQPA01000007">
    <property type="protein sequence ID" value="CNT92104.1"/>
    <property type="molecule type" value="Genomic_DNA"/>
</dbReference>
<evidence type="ECO:0000313" key="2">
    <source>
        <dbReference type="Proteomes" id="UP000041314"/>
    </source>
</evidence>
<evidence type="ECO:0000313" key="1">
    <source>
        <dbReference type="EMBL" id="CNT92104.1"/>
    </source>
</evidence>
<protein>
    <submittedName>
        <fullName evidence="1">Uncharacterized protein</fullName>
    </submittedName>
</protein>
<sequence>MHPTIVSDIFPMPALFSSLLMAERIEIKISGIATSFNRWT</sequence>
<name>A0A655C348_SALET</name>